<evidence type="ECO:0000313" key="9">
    <source>
        <dbReference type="Proteomes" id="UP000034705"/>
    </source>
</evidence>
<comment type="subcellular location">
    <subcellularLocation>
        <location evidence="5">Cell membrane</location>
        <topology evidence="5">Peripheral membrane protein</topology>
        <orientation evidence="5">Cytoplasmic side</orientation>
    </subcellularLocation>
    <text evidence="5">Localizes to the Z ring in an FtsZ-dependent manner. Targeted to the membrane through a conserved C-terminal amphipathic helix.</text>
</comment>
<keyword evidence="1 5" id="KW-1003">Cell membrane</keyword>
<dbReference type="NCBIfam" id="TIGR01174">
    <property type="entry name" value="ftsA"/>
    <property type="match status" value="1"/>
</dbReference>
<dbReference type="Proteomes" id="UP000034705">
    <property type="component" value="Unassembled WGS sequence"/>
</dbReference>
<dbReference type="SMART" id="SM00842">
    <property type="entry name" value="FtsA"/>
    <property type="match status" value="1"/>
</dbReference>
<evidence type="ECO:0000256" key="3">
    <source>
        <dbReference type="ARBA" id="ARBA00023136"/>
    </source>
</evidence>
<comment type="function">
    <text evidence="5 6">Cell division protein that is involved in the assembly of the Z ring. May serve as a membrane anchor for the Z ring.</text>
</comment>
<dbReference type="GO" id="GO:0009898">
    <property type="term" value="C:cytoplasmic side of plasma membrane"/>
    <property type="evidence" value="ECO:0007669"/>
    <property type="project" value="UniProtKB-UniRule"/>
</dbReference>
<dbReference type="Gene3D" id="3.30.420.40">
    <property type="match status" value="1"/>
</dbReference>
<dbReference type="GO" id="GO:0043093">
    <property type="term" value="P:FtsZ-dependent cytokinesis"/>
    <property type="evidence" value="ECO:0007669"/>
    <property type="project" value="UniProtKB-UniRule"/>
</dbReference>
<evidence type="ECO:0000256" key="5">
    <source>
        <dbReference type="HAMAP-Rule" id="MF_02033"/>
    </source>
</evidence>
<dbReference type="InterPro" id="IPR043129">
    <property type="entry name" value="ATPase_NBD"/>
</dbReference>
<comment type="caution">
    <text evidence="8">The sequence shown here is derived from an EMBL/GenBank/DDBJ whole genome shotgun (WGS) entry which is preliminary data.</text>
</comment>
<evidence type="ECO:0000256" key="1">
    <source>
        <dbReference type="ARBA" id="ARBA00022475"/>
    </source>
</evidence>
<evidence type="ECO:0000259" key="7">
    <source>
        <dbReference type="SMART" id="SM00842"/>
    </source>
</evidence>
<dbReference type="HAMAP" id="MF_02033">
    <property type="entry name" value="FtsA"/>
    <property type="match status" value="1"/>
</dbReference>
<dbReference type="PIRSF" id="PIRSF003101">
    <property type="entry name" value="FtsA"/>
    <property type="match status" value="1"/>
</dbReference>
<sequence length="440" mass="47389">MFFGLISSLYFYVYEIGILNPCMSEDIYIGLDIGSHTIRVAVGKSLPSPDGKEQIHMIGAVESPSRGIHKGTITNLEDAVASVSKALEQSERITGLPLRGAWVGISGSHIISQESRGVIGVARHDGEIRDEDVERAIEAARTVATPTNYEILHVIPKSFIVDGQHGVKDPVGMNGIRLEVDALIIQGLSSQIKNLTKCVYRTGLDIEDVVFSILATSESVVTDRQKDLGVCVVNIGASTTSLVIFEEGDILHTAVLPMGSDHITSDIAIGLRTSIEVAEQVKLRYANASPEDVSKKDMINLAELGALEEEMVGRRFVSDIVEARVQEIFERVDQELEKAGRSGMLPSGVVLTGGGSKLSGILEVAKQTLRLPVSLGVPIGVTSVIDRVSDPGMTTAIGLVLWGKQIRGESRKGIGGMLKNVKQLDRVGDIFKKIFSSLRP</sequence>
<dbReference type="GO" id="GO:0032153">
    <property type="term" value="C:cell division site"/>
    <property type="evidence" value="ECO:0007669"/>
    <property type="project" value="UniProtKB-UniRule"/>
</dbReference>
<evidence type="ECO:0000313" key="8">
    <source>
        <dbReference type="EMBL" id="KKU31774.1"/>
    </source>
</evidence>
<dbReference type="SUPFAM" id="SSF53067">
    <property type="entry name" value="Actin-like ATPase domain"/>
    <property type="match status" value="2"/>
</dbReference>
<gene>
    <name evidence="5" type="primary">ftsA</name>
    <name evidence="8" type="ORF">UX45_C0025G0006</name>
</gene>
<dbReference type="Pfam" id="PF02491">
    <property type="entry name" value="SHS2_FTSA"/>
    <property type="match status" value="1"/>
</dbReference>
<dbReference type="AlphaFoldDB" id="A0A0G1PG72"/>
<dbReference type="InterPro" id="IPR003494">
    <property type="entry name" value="SHS2_FtsA"/>
</dbReference>
<evidence type="ECO:0000256" key="4">
    <source>
        <dbReference type="ARBA" id="ARBA00023306"/>
    </source>
</evidence>
<dbReference type="EMBL" id="LCMG01000025">
    <property type="protein sequence ID" value="KKU31774.1"/>
    <property type="molecule type" value="Genomic_DNA"/>
</dbReference>
<evidence type="ECO:0000256" key="6">
    <source>
        <dbReference type="PIRNR" id="PIRNR003101"/>
    </source>
</evidence>
<keyword evidence="3 5" id="KW-0472">Membrane</keyword>
<evidence type="ECO:0000256" key="2">
    <source>
        <dbReference type="ARBA" id="ARBA00022618"/>
    </source>
</evidence>
<keyword evidence="2 5" id="KW-0132">Cell division</keyword>
<dbReference type="PANTHER" id="PTHR32432:SF4">
    <property type="entry name" value="CELL DIVISION PROTEIN FTSA"/>
    <property type="match status" value="1"/>
</dbReference>
<dbReference type="InterPro" id="IPR050696">
    <property type="entry name" value="FtsA/MreB"/>
</dbReference>
<organism evidence="8 9">
    <name type="scientific">Candidatus Uhrbacteria bacterium GW2011_GWF2_46_218</name>
    <dbReference type="NCBI Taxonomy" id="1619001"/>
    <lineage>
        <taxon>Bacteria</taxon>
        <taxon>Candidatus Uhriibacteriota</taxon>
    </lineage>
</organism>
<dbReference type="InterPro" id="IPR020823">
    <property type="entry name" value="Cell_div_FtsA"/>
</dbReference>
<dbReference type="CDD" id="cd24048">
    <property type="entry name" value="ASKHA_NBD_FtsA"/>
    <property type="match status" value="1"/>
</dbReference>
<dbReference type="Gene3D" id="3.30.1490.110">
    <property type="match status" value="1"/>
</dbReference>
<accession>A0A0G1PG72</accession>
<keyword evidence="4 5" id="KW-0131">Cell cycle</keyword>
<dbReference type="PANTHER" id="PTHR32432">
    <property type="entry name" value="CELL DIVISION PROTEIN FTSA-RELATED"/>
    <property type="match status" value="1"/>
</dbReference>
<reference evidence="8 9" key="1">
    <citation type="journal article" date="2015" name="Nature">
        <title>rRNA introns, odd ribosomes, and small enigmatic genomes across a large radiation of phyla.</title>
        <authorList>
            <person name="Brown C.T."/>
            <person name="Hug L.A."/>
            <person name="Thomas B.C."/>
            <person name="Sharon I."/>
            <person name="Castelle C.J."/>
            <person name="Singh A."/>
            <person name="Wilkins M.J."/>
            <person name="Williams K.H."/>
            <person name="Banfield J.F."/>
        </authorList>
    </citation>
    <scope>NUCLEOTIDE SEQUENCE [LARGE SCALE GENOMIC DNA]</scope>
</reference>
<dbReference type="PATRIC" id="fig|1619001.3.peg.895"/>
<feature type="domain" description="SHS2" evidence="7">
    <location>
        <begin position="28"/>
        <end position="220"/>
    </location>
</feature>
<comment type="similarity">
    <text evidence="5 6">Belongs to the FtsA/MreB family.</text>
</comment>
<protein>
    <recommendedName>
        <fullName evidence="5 6">Cell division protein FtsA</fullName>
    </recommendedName>
</protein>
<proteinExistence type="inferred from homology"/>
<name>A0A0G1PG72_9BACT</name>
<dbReference type="Pfam" id="PF14450">
    <property type="entry name" value="FtsA"/>
    <property type="match status" value="1"/>
</dbReference>
<comment type="subunit">
    <text evidence="5">Self-interacts. Interacts with FtsZ.</text>
</comment>